<accession>A0A0E9WGP5</accession>
<reference evidence="1" key="1">
    <citation type="submission" date="2014-11" db="EMBL/GenBank/DDBJ databases">
        <authorList>
            <person name="Amaro Gonzalez C."/>
        </authorList>
    </citation>
    <scope>NUCLEOTIDE SEQUENCE</scope>
</reference>
<organism evidence="1">
    <name type="scientific">Anguilla anguilla</name>
    <name type="common">European freshwater eel</name>
    <name type="synonym">Muraena anguilla</name>
    <dbReference type="NCBI Taxonomy" id="7936"/>
    <lineage>
        <taxon>Eukaryota</taxon>
        <taxon>Metazoa</taxon>
        <taxon>Chordata</taxon>
        <taxon>Craniata</taxon>
        <taxon>Vertebrata</taxon>
        <taxon>Euteleostomi</taxon>
        <taxon>Actinopterygii</taxon>
        <taxon>Neopterygii</taxon>
        <taxon>Teleostei</taxon>
        <taxon>Anguilliformes</taxon>
        <taxon>Anguillidae</taxon>
        <taxon>Anguilla</taxon>
    </lineage>
</organism>
<evidence type="ECO:0000313" key="1">
    <source>
        <dbReference type="EMBL" id="JAH89564.1"/>
    </source>
</evidence>
<name>A0A0E9WGP5_ANGAN</name>
<reference evidence="1" key="2">
    <citation type="journal article" date="2015" name="Fish Shellfish Immunol.">
        <title>Early steps in the European eel (Anguilla anguilla)-Vibrio vulnificus interaction in the gills: Role of the RtxA13 toxin.</title>
        <authorList>
            <person name="Callol A."/>
            <person name="Pajuelo D."/>
            <person name="Ebbesson L."/>
            <person name="Teles M."/>
            <person name="MacKenzie S."/>
            <person name="Amaro C."/>
        </authorList>
    </citation>
    <scope>NUCLEOTIDE SEQUENCE</scope>
</reference>
<dbReference type="AlphaFoldDB" id="A0A0E9WGP5"/>
<protein>
    <submittedName>
        <fullName evidence="1">Uncharacterized protein</fullName>
    </submittedName>
</protein>
<sequence>MGEDFCYLFVHGFNSLSLSLSHSLSYDNKHHGDILYITFLF</sequence>
<dbReference type="EMBL" id="GBXM01019013">
    <property type="protein sequence ID" value="JAH89564.1"/>
    <property type="molecule type" value="Transcribed_RNA"/>
</dbReference>
<proteinExistence type="predicted"/>